<feature type="domain" description="DUF7148" evidence="1">
    <location>
        <begin position="116"/>
        <end position="216"/>
    </location>
</feature>
<evidence type="ECO:0000313" key="2">
    <source>
        <dbReference type="EMBL" id="KAK4396548.1"/>
    </source>
</evidence>
<evidence type="ECO:0000259" key="1">
    <source>
        <dbReference type="Pfam" id="PF23650"/>
    </source>
</evidence>
<reference evidence="2" key="1">
    <citation type="submission" date="2020-06" db="EMBL/GenBank/DDBJ databases">
        <authorList>
            <person name="Li T."/>
            <person name="Hu X."/>
            <person name="Zhang T."/>
            <person name="Song X."/>
            <person name="Zhang H."/>
            <person name="Dai N."/>
            <person name="Sheng W."/>
            <person name="Hou X."/>
            <person name="Wei L."/>
        </authorList>
    </citation>
    <scope>NUCLEOTIDE SEQUENCE</scope>
    <source>
        <strain evidence="2">K16</strain>
        <tissue evidence="2">Leaf</tissue>
    </source>
</reference>
<reference evidence="2" key="2">
    <citation type="journal article" date="2024" name="Plant">
        <title>Genomic evolution and insights into agronomic trait innovations of Sesamum species.</title>
        <authorList>
            <person name="Miao H."/>
            <person name="Wang L."/>
            <person name="Qu L."/>
            <person name="Liu H."/>
            <person name="Sun Y."/>
            <person name="Le M."/>
            <person name="Wang Q."/>
            <person name="Wei S."/>
            <person name="Zheng Y."/>
            <person name="Lin W."/>
            <person name="Duan Y."/>
            <person name="Cao H."/>
            <person name="Xiong S."/>
            <person name="Wang X."/>
            <person name="Wei L."/>
            <person name="Li C."/>
            <person name="Ma Q."/>
            <person name="Ju M."/>
            <person name="Zhao R."/>
            <person name="Li G."/>
            <person name="Mu C."/>
            <person name="Tian Q."/>
            <person name="Mei H."/>
            <person name="Zhang T."/>
            <person name="Gao T."/>
            <person name="Zhang H."/>
        </authorList>
    </citation>
    <scope>NUCLEOTIDE SEQUENCE</scope>
    <source>
        <strain evidence="2">K16</strain>
    </source>
</reference>
<proteinExistence type="predicted"/>
<gene>
    <name evidence="2" type="ORF">Sango_1491400</name>
</gene>
<dbReference type="AlphaFoldDB" id="A0AAE1WN16"/>
<dbReference type="PANTHER" id="PTHR36352">
    <property type="entry name" value="EXPRESSED PROTEIN"/>
    <property type="match status" value="1"/>
</dbReference>
<dbReference type="InterPro" id="IPR055572">
    <property type="entry name" value="DUF7148"/>
</dbReference>
<keyword evidence="3" id="KW-1185">Reference proteome</keyword>
<dbReference type="Proteomes" id="UP001289374">
    <property type="component" value="Unassembled WGS sequence"/>
</dbReference>
<dbReference type="PANTHER" id="PTHR36352:SF1">
    <property type="entry name" value="EXPRESSED PROTEIN"/>
    <property type="match status" value="1"/>
</dbReference>
<sequence length="293" mass="32471">MVDTYYSENSIHIHIPSQISTTHNMLSTHPNNTPLRLANKEAMASMAIRQVLNVVHASHVKFSSSPFIKPKSPTFIANNNIAHFLSLAEFSSKRNLVPASKASSSADNITPVDNYEEGVSLGTMKLPSDTDVARFETLLFQWGNSLCQGANLPLPVPLKVDKIPGGARLGFITVGDGETEVLVYIDCLVFPATDTSVPMFRAIRNGPMKGQTLLVTPETSFLANKYMKMHQMVDSFGHSDLFIREKSPEKVFLTFKSILSWLKRKKLFQDSKRKQVHERGIGMEGDLGVGFCL</sequence>
<accession>A0AAE1WN16</accession>
<dbReference type="GO" id="GO:0009535">
    <property type="term" value="C:chloroplast thylakoid membrane"/>
    <property type="evidence" value="ECO:0007669"/>
    <property type="project" value="TreeGrafter"/>
</dbReference>
<name>A0AAE1WN16_9LAMI</name>
<protein>
    <recommendedName>
        <fullName evidence="1">DUF7148 domain-containing protein</fullName>
    </recommendedName>
</protein>
<evidence type="ECO:0000313" key="3">
    <source>
        <dbReference type="Proteomes" id="UP001289374"/>
    </source>
</evidence>
<dbReference type="GO" id="GO:0009570">
    <property type="term" value="C:chloroplast stroma"/>
    <property type="evidence" value="ECO:0007669"/>
    <property type="project" value="TreeGrafter"/>
</dbReference>
<organism evidence="2 3">
    <name type="scientific">Sesamum angolense</name>
    <dbReference type="NCBI Taxonomy" id="2727404"/>
    <lineage>
        <taxon>Eukaryota</taxon>
        <taxon>Viridiplantae</taxon>
        <taxon>Streptophyta</taxon>
        <taxon>Embryophyta</taxon>
        <taxon>Tracheophyta</taxon>
        <taxon>Spermatophyta</taxon>
        <taxon>Magnoliopsida</taxon>
        <taxon>eudicotyledons</taxon>
        <taxon>Gunneridae</taxon>
        <taxon>Pentapetalae</taxon>
        <taxon>asterids</taxon>
        <taxon>lamiids</taxon>
        <taxon>Lamiales</taxon>
        <taxon>Pedaliaceae</taxon>
        <taxon>Sesamum</taxon>
    </lineage>
</organism>
<dbReference type="EMBL" id="JACGWL010000008">
    <property type="protein sequence ID" value="KAK4396548.1"/>
    <property type="molecule type" value="Genomic_DNA"/>
</dbReference>
<dbReference type="Pfam" id="PF23650">
    <property type="entry name" value="DUF7148"/>
    <property type="match status" value="1"/>
</dbReference>
<comment type="caution">
    <text evidence="2">The sequence shown here is derived from an EMBL/GenBank/DDBJ whole genome shotgun (WGS) entry which is preliminary data.</text>
</comment>